<dbReference type="VEuPathDB" id="FungiDB:ATEG_06320"/>
<gene>
    <name evidence="7" type="ORF">ATEG_06320</name>
</gene>
<keyword evidence="4" id="KW-0804">Transcription</keyword>
<evidence type="ECO:0000313" key="8">
    <source>
        <dbReference type="Proteomes" id="UP000007963"/>
    </source>
</evidence>
<keyword evidence="2" id="KW-0805">Transcription regulation</keyword>
<evidence type="ECO:0000256" key="2">
    <source>
        <dbReference type="ARBA" id="ARBA00023015"/>
    </source>
</evidence>
<name>Q0CJ14_ASPTN</name>
<dbReference type="EMBL" id="CH476602">
    <property type="protein sequence ID" value="EAU32864.1"/>
    <property type="molecule type" value="Genomic_DNA"/>
</dbReference>
<dbReference type="GO" id="GO:0003677">
    <property type="term" value="F:DNA binding"/>
    <property type="evidence" value="ECO:0007669"/>
    <property type="project" value="UniProtKB-KW"/>
</dbReference>
<evidence type="ECO:0008006" key="9">
    <source>
        <dbReference type="Google" id="ProtNLM"/>
    </source>
</evidence>
<dbReference type="OMA" id="CETRIMS"/>
<dbReference type="GO" id="GO:0005634">
    <property type="term" value="C:nucleus"/>
    <property type="evidence" value="ECO:0007669"/>
    <property type="project" value="UniProtKB-SubCell"/>
</dbReference>
<comment type="subcellular location">
    <subcellularLocation>
        <location evidence="1">Nucleus</location>
    </subcellularLocation>
</comment>
<evidence type="ECO:0000256" key="6">
    <source>
        <dbReference type="SAM" id="MobiDB-lite"/>
    </source>
</evidence>
<feature type="compositionally biased region" description="Polar residues" evidence="6">
    <location>
        <begin position="7"/>
        <end position="30"/>
    </location>
</feature>
<sequence length="521" mass="58688">MSDEAINPSSSAPRTQSPLHSAQGLSWSTQRSEHDVLSGSRDQWISSVLDRGLESDVAPSELNIFSPAGIQWLRERIGSAELNPLTFLAEASLRNDLGPLADALRRAPYQPLPPKHIALRLFNRYFTTVNPLCPLFDEDDFMFRVEQQYPVQLRSSLAWWTCVNAVLALACLTEEGCSSSAWKYWKNCTISLDSFFLLPPQLLSAQALLAMALFLYGNFSTRILQALDFTKGCLGPSANLNTRIRVICYTPEIDTALLSGTPPGQKLDITTLDGREAQDDLASRDKDSITTFDIFNSLHELTAIKSRVYQNLYSTCANGKSDTEVILTVGQLDDQLESWRNAIPEDYRPGTNNLVGNLRNDPHFGVAYLHFSYYYCLLTIHRRAMPFTTWQMDLSGSQQHLRSPNTRTFLSRQISVAAARATLDLVRHIPAENMLYPGIIAPFVTFAMMRLSTLIVENPSLAMAKVDIERMNGVDMFYYTVSISRPYPEVFGILEYCAHYRTLAERAIQRSLRSKMALRPR</sequence>
<dbReference type="eggNOG" id="ENOG502QZJZ">
    <property type="taxonomic scope" value="Eukaryota"/>
</dbReference>
<dbReference type="InterPro" id="IPR050987">
    <property type="entry name" value="AtrR-like"/>
</dbReference>
<reference evidence="8" key="1">
    <citation type="submission" date="2005-09" db="EMBL/GenBank/DDBJ databases">
        <title>Annotation of the Aspergillus terreus NIH2624 genome.</title>
        <authorList>
            <person name="Birren B.W."/>
            <person name="Lander E.S."/>
            <person name="Galagan J.E."/>
            <person name="Nusbaum C."/>
            <person name="Devon K."/>
            <person name="Henn M."/>
            <person name="Ma L.-J."/>
            <person name="Jaffe D.B."/>
            <person name="Butler J."/>
            <person name="Alvarez P."/>
            <person name="Gnerre S."/>
            <person name="Grabherr M."/>
            <person name="Kleber M."/>
            <person name="Mauceli E.W."/>
            <person name="Brockman W."/>
            <person name="Rounsley S."/>
            <person name="Young S.K."/>
            <person name="LaButti K."/>
            <person name="Pushparaj V."/>
            <person name="DeCaprio D."/>
            <person name="Crawford M."/>
            <person name="Koehrsen M."/>
            <person name="Engels R."/>
            <person name="Montgomery P."/>
            <person name="Pearson M."/>
            <person name="Howarth C."/>
            <person name="Larson L."/>
            <person name="Luoma S."/>
            <person name="White J."/>
            <person name="Alvarado L."/>
            <person name="Kodira C.D."/>
            <person name="Zeng Q."/>
            <person name="Oleary S."/>
            <person name="Yandava C."/>
            <person name="Denning D.W."/>
            <person name="Nierman W.C."/>
            <person name="Milne T."/>
            <person name="Madden K."/>
        </authorList>
    </citation>
    <scope>NUCLEOTIDE SEQUENCE [LARGE SCALE GENOMIC DNA]</scope>
    <source>
        <strain evidence="8">NIH 2624 / FGSC A1156</strain>
    </source>
</reference>
<evidence type="ECO:0000313" key="7">
    <source>
        <dbReference type="EMBL" id="EAU32864.1"/>
    </source>
</evidence>
<protein>
    <recommendedName>
        <fullName evidence="9">Transcription factor domain-containing protein</fullName>
    </recommendedName>
</protein>
<dbReference type="Proteomes" id="UP000007963">
    <property type="component" value="Unassembled WGS sequence"/>
</dbReference>
<dbReference type="PANTHER" id="PTHR46910:SF37">
    <property type="entry name" value="ZN(II)2CYS6 TRANSCRIPTION FACTOR (EUROFUNG)"/>
    <property type="match status" value="1"/>
</dbReference>
<evidence type="ECO:0000256" key="4">
    <source>
        <dbReference type="ARBA" id="ARBA00023163"/>
    </source>
</evidence>
<dbReference type="OrthoDB" id="4487712at2759"/>
<dbReference type="RefSeq" id="XP_001215498.1">
    <property type="nucleotide sequence ID" value="XM_001215498.1"/>
</dbReference>
<evidence type="ECO:0000256" key="1">
    <source>
        <dbReference type="ARBA" id="ARBA00004123"/>
    </source>
</evidence>
<dbReference type="STRING" id="341663.Q0CJ14"/>
<dbReference type="HOGENOM" id="CLU_522704_0_0_1"/>
<keyword evidence="5" id="KW-0539">Nucleus</keyword>
<dbReference type="PANTHER" id="PTHR46910">
    <property type="entry name" value="TRANSCRIPTION FACTOR PDR1"/>
    <property type="match status" value="1"/>
</dbReference>
<proteinExistence type="predicted"/>
<dbReference type="GeneID" id="4321996"/>
<dbReference type="GO" id="GO:0003700">
    <property type="term" value="F:DNA-binding transcription factor activity"/>
    <property type="evidence" value="ECO:0007669"/>
    <property type="project" value="InterPro"/>
</dbReference>
<keyword evidence="3" id="KW-0238">DNA-binding</keyword>
<accession>Q0CJ14</accession>
<dbReference type="AlphaFoldDB" id="Q0CJ14"/>
<dbReference type="CDD" id="cd12148">
    <property type="entry name" value="fungal_TF_MHR"/>
    <property type="match status" value="1"/>
</dbReference>
<evidence type="ECO:0000256" key="3">
    <source>
        <dbReference type="ARBA" id="ARBA00023125"/>
    </source>
</evidence>
<evidence type="ECO:0000256" key="5">
    <source>
        <dbReference type="ARBA" id="ARBA00023242"/>
    </source>
</evidence>
<feature type="region of interest" description="Disordered" evidence="6">
    <location>
        <begin position="1"/>
        <end position="32"/>
    </location>
</feature>
<organism evidence="7 8">
    <name type="scientific">Aspergillus terreus (strain NIH 2624 / FGSC A1156)</name>
    <dbReference type="NCBI Taxonomy" id="341663"/>
    <lineage>
        <taxon>Eukaryota</taxon>
        <taxon>Fungi</taxon>
        <taxon>Dikarya</taxon>
        <taxon>Ascomycota</taxon>
        <taxon>Pezizomycotina</taxon>
        <taxon>Eurotiomycetes</taxon>
        <taxon>Eurotiomycetidae</taxon>
        <taxon>Eurotiales</taxon>
        <taxon>Aspergillaceae</taxon>
        <taxon>Aspergillus</taxon>
        <taxon>Aspergillus subgen. Circumdati</taxon>
    </lineage>
</organism>